<evidence type="ECO:0000313" key="3">
    <source>
        <dbReference type="EMBL" id="MBS9336870.1"/>
    </source>
</evidence>
<comment type="caution">
    <text evidence="3">The sequence shown here is derived from an EMBL/GenBank/DDBJ whole genome shotgun (WGS) entry which is preliminary data.</text>
</comment>
<evidence type="ECO:0000313" key="4">
    <source>
        <dbReference type="Proteomes" id="UP001519503"/>
    </source>
</evidence>
<name>A0ABS5QUP6_9LACO</name>
<proteinExistence type="predicted"/>
<dbReference type="InterPro" id="IPR029058">
    <property type="entry name" value="AB_hydrolase_fold"/>
</dbReference>
<dbReference type="EMBL" id="JAAMFL010000001">
    <property type="protein sequence ID" value="MBS9336870.1"/>
    <property type="molecule type" value="Genomic_DNA"/>
</dbReference>
<accession>A0ABS5QUP6</accession>
<dbReference type="Gene3D" id="3.40.50.1820">
    <property type="entry name" value="alpha/beta hydrolase"/>
    <property type="match status" value="1"/>
</dbReference>
<feature type="domain" description="BD-FAE-like" evidence="2">
    <location>
        <begin position="37"/>
        <end position="257"/>
    </location>
</feature>
<sequence>MLFKDQKVTFAGVFVLESVGKILKDRPYGPRNFEKYDLYFPKKQTDKMPILLDLQGGGLVRGRKSSEKLSPMLRLTEQGIAITTMNYCLISEKDYAFPKQVAEVRAVLIDLKKHAQEWGLDLNRIYLTGESSGAQLAVLTAATVSAGVKLGYADGLEDDVGQVPTIQKVIASYGPYEFDQFKEEFQQAGIQPKYKESGEPNSFEGLALGGHQVTENPIGVSQGNPANYFTKEMPALFAMAGTADQVVPFQQSVEMVKRYEALTGKQAKTYWLTGGHHGIADFDNEQVDQMKIAFLKA</sequence>
<organism evidence="3 4">
    <name type="scientific">Fructobacillus parabroussonetiae</name>
    <dbReference type="NCBI Taxonomy" id="2713174"/>
    <lineage>
        <taxon>Bacteria</taxon>
        <taxon>Bacillati</taxon>
        <taxon>Bacillota</taxon>
        <taxon>Bacilli</taxon>
        <taxon>Lactobacillales</taxon>
        <taxon>Lactobacillaceae</taxon>
        <taxon>Fructobacillus</taxon>
    </lineage>
</organism>
<dbReference type="Proteomes" id="UP001519503">
    <property type="component" value="Unassembled WGS sequence"/>
</dbReference>
<dbReference type="PANTHER" id="PTHR48081">
    <property type="entry name" value="AB HYDROLASE SUPERFAMILY PROTEIN C4A8.06C"/>
    <property type="match status" value="1"/>
</dbReference>
<gene>
    <name evidence="3" type="ORF">G6R30_00070</name>
</gene>
<keyword evidence="4" id="KW-1185">Reference proteome</keyword>
<evidence type="ECO:0000259" key="2">
    <source>
        <dbReference type="Pfam" id="PF20434"/>
    </source>
</evidence>
<keyword evidence="1 3" id="KW-0378">Hydrolase</keyword>
<dbReference type="RefSeq" id="WP_213820265.1">
    <property type="nucleotide sequence ID" value="NZ_JAAMFL010000001.1"/>
</dbReference>
<dbReference type="InterPro" id="IPR049492">
    <property type="entry name" value="BD-FAE-like_dom"/>
</dbReference>
<protein>
    <submittedName>
        <fullName evidence="3">Alpha/beta hydrolase</fullName>
    </submittedName>
</protein>
<reference evidence="3 4" key="1">
    <citation type="submission" date="2020-02" db="EMBL/GenBank/DDBJ databases">
        <title>Fructobacillus sp. isolated from paper mulberry of Taiwan.</title>
        <authorList>
            <person name="Lin S.-T."/>
        </authorList>
    </citation>
    <scope>NUCLEOTIDE SEQUENCE [LARGE SCALE GENOMIC DNA]</scope>
    <source>
        <strain evidence="3 4">S1-1</strain>
    </source>
</reference>
<dbReference type="GO" id="GO:0016787">
    <property type="term" value="F:hydrolase activity"/>
    <property type="evidence" value="ECO:0007669"/>
    <property type="project" value="UniProtKB-KW"/>
</dbReference>
<dbReference type="InterPro" id="IPR050300">
    <property type="entry name" value="GDXG_lipolytic_enzyme"/>
</dbReference>
<dbReference type="SUPFAM" id="SSF53474">
    <property type="entry name" value="alpha/beta-Hydrolases"/>
    <property type="match status" value="1"/>
</dbReference>
<evidence type="ECO:0000256" key="1">
    <source>
        <dbReference type="ARBA" id="ARBA00022801"/>
    </source>
</evidence>
<dbReference type="Pfam" id="PF20434">
    <property type="entry name" value="BD-FAE"/>
    <property type="match status" value="1"/>
</dbReference>